<dbReference type="PANTHER" id="PTHR22926">
    <property type="entry name" value="PHOSPHO-N-ACETYLMURAMOYL-PENTAPEPTIDE-TRANSFERASE"/>
    <property type="match status" value="1"/>
</dbReference>
<evidence type="ECO:0000256" key="1">
    <source>
        <dbReference type="ARBA" id="ARBA00004141"/>
    </source>
</evidence>
<feature type="transmembrane region" description="Helical" evidence="12">
    <location>
        <begin position="216"/>
        <end position="236"/>
    </location>
</feature>
<comment type="similarity">
    <text evidence="2 12">Belongs to the glycosyltransferase 4 family. MraY subfamily.</text>
</comment>
<reference evidence="15 16" key="1">
    <citation type="submission" date="2019-02" db="EMBL/GenBank/DDBJ databases">
        <title>Deep-cultivation of Planctomycetes and their phenomic and genomic characterization uncovers novel biology.</title>
        <authorList>
            <person name="Wiegand S."/>
            <person name="Jogler M."/>
            <person name="Boedeker C."/>
            <person name="Pinto D."/>
            <person name="Vollmers J."/>
            <person name="Rivas-Marin E."/>
            <person name="Kohn T."/>
            <person name="Peeters S.H."/>
            <person name="Heuer A."/>
            <person name="Rast P."/>
            <person name="Oberbeckmann S."/>
            <person name="Bunk B."/>
            <person name="Jeske O."/>
            <person name="Meyerdierks A."/>
            <person name="Storesund J.E."/>
            <person name="Kallscheuer N."/>
            <person name="Luecker S."/>
            <person name="Lage O.M."/>
            <person name="Pohl T."/>
            <person name="Merkel B.J."/>
            <person name="Hornburger P."/>
            <person name="Mueller R.-W."/>
            <person name="Bruemmer F."/>
            <person name="Labrenz M."/>
            <person name="Spormann A.M."/>
            <person name="Op den Camp H."/>
            <person name="Overmann J."/>
            <person name="Amann R."/>
            <person name="Jetten M.S.M."/>
            <person name="Mascher T."/>
            <person name="Medema M.H."/>
            <person name="Devos D.P."/>
            <person name="Kaster A.-K."/>
            <person name="Ovreas L."/>
            <person name="Rohde M."/>
            <person name="Galperin M.Y."/>
            <person name="Jogler C."/>
        </authorList>
    </citation>
    <scope>NUCLEOTIDE SEQUENCE [LARGE SCALE GENOMIC DNA]</scope>
    <source>
        <strain evidence="15 16">Pla163</strain>
    </source>
</reference>
<evidence type="ECO:0000256" key="11">
    <source>
        <dbReference type="ARBA" id="ARBA00023316"/>
    </source>
</evidence>
<keyword evidence="7 12" id="KW-0573">Peptidoglycan synthesis</keyword>
<keyword evidence="4 12" id="KW-0808">Transferase</keyword>
<evidence type="ECO:0000256" key="10">
    <source>
        <dbReference type="ARBA" id="ARBA00023306"/>
    </source>
</evidence>
<dbReference type="PANTHER" id="PTHR22926:SF5">
    <property type="entry name" value="PHOSPHO-N-ACETYLMURAMOYL-PENTAPEPTIDE-TRANSFERASE HOMOLOG"/>
    <property type="match status" value="1"/>
</dbReference>
<evidence type="ECO:0000313" key="16">
    <source>
        <dbReference type="Proteomes" id="UP000319342"/>
    </source>
</evidence>
<proteinExistence type="inferred from homology"/>
<comment type="subcellular location">
    <subcellularLocation>
        <location evidence="12">Cell membrane</location>
        <topology evidence="12">Multi-pass membrane protein</topology>
    </subcellularLocation>
    <subcellularLocation>
        <location evidence="1">Membrane</location>
        <topology evidence="1">Multi-pass membrane protein</topology>
    </subcellularLocation>
</comment>
<comment type="pathway">
    <text evidence="12">Cell wall biogenesis; peptidoglycan biosynthesis.</text>
</comment>
<accession>A0A518CYK8</accession>
<keyword evidence="10 12" id="KW-0131">Cell cycle</keyword>
<evidence type="ECO:0000256" key="7">
    <source>
        <dbReference type="ARBA" id="ARBA00022984"/>
    </source>
</evidence>
<evidence type="ECO:0000256" key="5">
    <source>
        <dbReference type="ARBA" id="ARBA00022692"/>
    </source>
</evidence>
<keyword evidence="12 14" id="KW-0479">Metal-binding</keyword>
<feature type="binding site" evidence="14">
    <location>
        <position position="283"/>
    </location>
    <ligand>
        <name>Mg(2+)</name>
        <dbReference type="ChEBI" id="CHEBI:18420"/>
    </ligand>
</feature>
<dbReference type="UniPathway" id="UPA00219"/>
<evidence type="ECO:0000256" key="3">
    <source>
        <dbReference type="ARBA" id="ARBA00022618"/>
    </source>
</evidence>
<dbReference type="EC" id="2.7.8.13" evidence="12 13"/>
<feature type="binding site" evidence="14">
    <location>
        <position position="208"/>
    </location>
    <ligand>
        <name>Mg(2+)</name>
        <dbReference type="ChEBI" id="CHEBI:18420"/>
    </ligand>
</feature>
<dbReference type="RefSeq" id="WP_145185632.1">
    <property type="nucleotide sequence ID" value="NZ_CP036290.1"/>
</dbReference>
<evidence type="ECO:0000256" key="12">
    <source>
        <dbReference type="HAMAP-Rule" id="MF_00038"/>
    </source>
</evidence>
<keyword evidence="16" id="KW-1185">Reference proteome</keyword>
<comment type="catalytic activity">
    <reaction evidence="12">
        <text>UDP-N-acetyl-alpha-D-muramoyl-L-alanyl-gamma-D-glutamyl-meso-2,6-diaminopimeloyl-D-alanyl-D-alanine + di-trans,octa-cis-undecaprenyl phosphate = di-trans,octa-cis-undecaprenyl diphospho-N-acetyl-alpha-D-muramoyl-L-alanyl-D-glutamyl-meso-2,6-diaminopimeloyl-D-alanyl-D-alanine + UMP</text>
        <dbReference type="Rhea" id="RHEA:28386"/>
        <dbReference type="ChEBI" id="CHEBI:57865"/>
        <dbReference type="ChEBI" id="CHEBI:60392"/>
        <dbReference type="ChEBI" id="CHEBI:61386"/>
        <dbReference type="ChEBI" id="CHEBI:61387"/>
        <dbReference type="EC" id="2.7.8.13"/>
    </reaction>
</comment>
<protein>
    <recommendedName>
        <fullName evidence="12 13">Phospho-N-acetylmuramoyl-pentapeptide-transferase</fullName>
        <ecNumber evidence="12 13">2.7.8.13</ecNumber>
    </recommendedName>
    <alternativeName>
        <fullName evidence="12">UDP-MurNAc-pentapeptide phosphotransferase</fullName>
    </alternativeName>
</protein>
<dbReference type="CDD" id="cd06852">
    <property type="entry name" value="GT_MraY"/>
    <property type="match status" value="1"/>
</dbReference>
<dbReference type="GO" id="GO:0008360">
    <property type="term" value="P:regulation of cell shape"/>
    <property type="evidence" value="ECO:0007669"/>
    <property type="project" value="UniProtKB-KW"/>
</dbReference>
<evidence type="ECO:0000256" key="8">
    <source>
        <dbReference type="ARBA" id="ARBA00022989"/>
    </source>
</evidence>
<sequence>MLGDLLDQLFGLTLFEYISVRVVAAALTSFALALLLGAPTIRWLKSLRVDDNVDTSGSADLATVSRDAGKDRTPSMGGSFLVVSFLSGVLLWGDMTRPLVYLGFVLVAGLGAVGFLDDYTKLTRPKSGGMSRRAKWLGLSVVCLYAIGAAVQSARLTGRSRLTSLYPPLFKNVEISPLEWAGIWGVVGLVGFIAFEWLVVVGAANAANITDGLDGLAAGCVFISGLALTIFCYVTGREDWTSYLNVPYVEDASHMAVVGGALCGACMGFLWFNAYPAKVFMGDSGSLPLGGVLGWMAFVSKQELVLPLIASVLVIDAGSSWLQTFYFRHSGGKRIFTCAPIHHGLQLYGGVFVKRPERMHEVTVVIRFWILAAVGALASLALLKIR</sequence>
<dbReference type="Pfam" id="PF00953">
    <property type="entry name" value="Glycos_transf_4"/>
    <property type="match status" value="1"/>
</dbReference>
<dbReference type="EMBL" id="CP036290">
    <property type="protein sequence ID" value="QDU84314.1"/>
    <property type="molecule type" value="Genomic_DNA"/>
</dbReference>
<dbReference type="GO" id="GO:0008963">
    <property type="term" value="F:phospho-N-acetylmuramoyl-pentapeptide-transferase activity"/>
    <property type="evidence" value="ECO:0007669"/>
    <property type="project" value="UniProtKB-UniRule"/>
</dbReference>
<dbReference type="GO" id="GO:0009252">
    <property type="term" value="P:peptidoglycan biosynthetic process"/>
    <property type="evidence" value="ECO:0007669"/>
    <property type="project" value="UniProtKB-UniRule"/>
</dbReference>
<keyword evidence="12" id="KW-1003">Cell membrane</keyword>
<dbReference type="GO" id="GO:0051992">
    <property type="term" value="F:UDP-N-acetylmuramoyl-L-alanyl-D-glutamyl-meso-2,6-diaminopimelyl-D-alanyl-D-alanine:undecaprenyl-phosphate transferase activity"/>
    <property type="evidence" value="ECO:0007669"/>
    <property type="project" value="RHEA"/>
</dbReference>
<keyword evidence="9 12" id="KW-0472">Membrane</keyword>
<dbReference type="Proteomes" id="UP000319342">
    <property type="component" value="Chromosome"/>
</dbReference>
<keyword evidence="8 12" id="KW-1133">Transmembrane helix</keyword>
<dbReference type="InterPro" id="IPR000715">
    <property type="entry name" value="Glycosyl_transferase_4"/>
</dbReference>
<evidence type="ECO:0000256" key="9">
    <source>
        <dbReference type="ARBA" id="ARBA00023136"/>
    </source>
</evidence>
<feature type="transmembrane region" description="Helical" evidence="12">
    <location>
        <begin position="20"/>
        <end position="38"/>
    </location>
</feature>
<evidence type="ECO:0000313" key="15">
    <source>
        <dbReference type="EMBL" id="QDU84314.1"/>
    </source>
</evidence>
<feature type="transmembrane region" description="Helical" evidence="12">
    <location>
        <begin position="304"/>
        <end position="327"/>
    </location>
</feature>
<keyword evidence="11 12" id="KW-0961">Cell wall biogenesis/degradation</keyword>
<dbReference type="OrthoDB" id="9805475at2"/>
<dbReference type="PROSITE" id="PS01347">
    <property type="entry name" value="MRAY_1"/>
    <property type="match status" value="1"/>
</dbReference>
<dbReference type="InterPro" id="IPR018480">
    <property type="entry name" value="PNAcMuramoyl-5peptid_Trfase_CS"/>
</dbReference>
<comment type="function">
    <text evidence="12">Catalyzes the initial step of the lipid cycle reactions in the biosynthesis of the cell wall peptidoglycan: transfers peptidoglycan precursor phospho-MurNAc-pentapeptide from UDP-MurNAc-pentapeptide onto the lipid carrier undecaprenyl phosphate, yielding undecaprenyl-pyrophosphoryl-MurNAc-pentapeptide, known as lipid I.</text>
</comment>
<feature type="transmembrane region" description="Helical" evidence="12">
    <location>
        <begin position="252"/>
        <end position="272"/>
    </location>
</feature>
<feature type="transmembrane region" description="Helical" evidence="12">
    <location>
        <begin position="181"/>
        <end position="204"/>
    </location>
</feature>
<dbReference type="InterPro" id="IPR003524">
    <property type="entry name" value="PNAcMuramoyl-5peptid_Trfase"/>
</dbReference>
<dbReference type="GO" id="GO:0046872">
    <property type="term" value="F:metal ion binding"/>
    <property type="evidence" value="ECO:0007669"/>
    <property type="project" value="UniProtKB-KW"/>
</dbReference>
<dbReference type="PROSITE" id="PS01348">
    <property type="entry name" value="MRAY_2"/>
    <property type="match status" value="1"/>
</dbReference>
<dbReference type="GO" id="GO:0005886">
    <property type="term" value="C:plasma membrane"/>
    <property type="evidence" value="ECO:0007669"/>
    <property type="project" value="UniProtKB-SubCell"/>
</dbReference>
<dbReference type="GO" id="GO:0071555">
    <property type="term" value="P:cell wall organization"/>
    <property type="evidence" value="ECO:0007669"/>
    <property type="project" value="UniProtKB-KW"/>
</dbReference>
<keyword evidence="6 12" id="KW-0133">Cell shape</keyword>
<evidence type="ECO:0000256" key="4">
    <source>
        <dbReference type="ARBA" id="ARBA00022679"/>
    </source>
</evidence>
<gene>
    <name evidence="12 15" type="primary">mraY</name>
    <name evidence="15" type="ORF">Pla163_14210</name>
</gene>
<organism evidence="15 16">
    <name type="scientific">Rohdeia mirabilis</name>
    <dbReference type="NCBI Taxonomy" id="2528008"/>
    <lineage>
        <taxon>Bacteria</taxon>
        <taxon>Pseudomonadati</taxon>
        <taxon>Planctomycetota</taxon>
        <taxon>Planctomycetia</taxon>
        <taxon>Planctomycetia incertae sedis</taxon>
        <taxon>Rohdeia</taxon>
    </lineage>
</organism>
<keyword evidence="5 12" id="KW-0812">Transmembrane</keyword>
<feature type="transmembrane region" description="Helical" evidence="12">
    <location>
        <begin position="364"/>
        <end position="383"/>
    </location>
</feature>
<name>A0A518CYK8_9BACT</name>
<dbReference type="NCBIfam" id="TIGR00445">
    <property type="entry name" value="mraY"/>
    <property type="match status" value="1"/>
</dbReference>
<dbReference type="GO" id="GO:0051301">
    <property type="term" value="P:cell division"/>
    <property type="evidence" value="ECO:0007669"/>
    <property type="project" value="UniProtKB-KW"/>
</dbReference>
<evidence type="ECO:0000256" key="2">
    <source>
        <dbReference type="ARBA" id="ARBA00005583"/>
    </source>
</evidence>
<feature type="transmembrane region" description="Helical" evidence="12">
    <location>
        <begin position="99"/>
        <end position="116"/>
    </location>
</feature>
<keyword evidence="3 12" id="KW-0132">Cell division</keyword>
<keyword evidence="12 14" id="KW-0460">Magnesium</keyword>
<feature type="transmembrane region" description="Helical" evidence="12">
    <location>
        <begin position="75"/>
        <end position="93"/>
    </location>
</feature>
<dbReference type="HAMAP" id="MF_00038">
    <property type="entry name" value="MraY"/>
    <property type="match status" value="1"/>
</dbReference>
<evidence type="ECO:0000256" key="6">
    <source>
        <dbReference type="ARBA" id="ARBA00022960"/>
    </source>
</evidence>
<evidence type="ECO:0000256" key="13">
    <source>
        <dbReference type="NCBIfam" id="TIGR00445"/>
    </source>
</evidence>
<feature type="transmembrane region" description="Helical" evidence="12">
    <location>
        <begin position="136"/>
        <end position="154"/>
    </location>
</feature>
<comment type="cofactor">
    <cofactor evidence="12 14">
        <name>Mg(2+)</name>
        <dbReference type="ChEBI" id="CHEBI:18420"/>
    </cofactor>
</comment>
<dbReference type="AlphaFoldDB" id="A0A518CYK8"/>
<evidence type="ECO:0000256" key="14">
    <source>
        <dbReference type="PIRSR" id="PIRSR600715-1"/>
    </source>
</evidence>